<protein>
    <recommendedName>
        <fullName evidence="1">Surface-adhesin protein E-like domain-containing protein</fullName>
    </recommendedName>
</protein>
<sequence>MRHTQLMTMYLFGLVLLVISVSFPLVSRGQDNTLNNPHPGPGWKVVATTDKEVFFVHMPSIRRHGNTVDVWEMSDFPNTRTPSKSTKFQYRYDCKNRSYYTRQSTHYSQYGGRGDIMSSSIEEGPVTKVIAGTIGETLLELVCKK</sequence>
<proteinExistence type="predicted"/>
<evidence type="ECO:0000313" key="3">
    <source>
        <dbReference type="Proteomes" id="UP000236751"/>
    </source>
</evidence>
<dbReference type="RefSeq" id="WP_074775506.1">
    <property type="nucleotide sequence ID" value="NZ_FNVK01000030.1"/>
</dbReference>
<dbReference type="Proteomes" id="UP000236751">
    <property type="component" value="Unassembled WGS sequence"/>
</dbReference>
<dbReference type="AlphaFoldDB" id="A0A1H5XG17"/>
<evidence type="ECO:0000259" key="1">
    <source>
        <dbReference type="Pfam" id="PF16747"/>
    </source>
</evidence>
<dbReference type="InterPro" id="IPR031939">
    <property type="entry name" value="Adhesin_E-like"/>
</dbReference>
<dbReference type="EMBL" id="FNVK01000030">
    <property type="protein sequence ID" value="SEG10415.1"/>
    <property type="molecule type" value="Genomic_DNA"/>
</dbReference>
<accession>A0A1H5XG17</accession>
<dbReference type="Pfam" id="PF16747">
    <property type="entry name" value="Adhesin_E"/>
    <property type="match status" value="1"/>
</dbReference>
<reference evidence="2 3" key="1">
    <citation type="submission" date="2016-10" db="EMBL/GenBank/DDBJ databases">
        <authorList>
            <person name="de Groot N.N."/>
        </authorList>
    </citation>
    <scope>NUCLEOTIDE SEQUENCE [LARGE SCALE GENOMIC DNA]</scope>
    <source>
        <strain evidence="2 3">Nl13</strain>
    </source>
</reference>
<organism evidence="2 3">
    <name type="scientific">Nitrosospira multiformis (strain ATCC 25196 / NCIMB 11849 / C 71)</name>
    <dbReference type="NCBI Taxonomy" id="323848"/>
    <lineage>
        <taxon>Bacteria</taxon>
        <taxon>Pseudomonadati</taxon>
        <taxon>Pseudomonadota</taxon>
        <taxon>Betaproteobacteria</taxon>
        <taxon>Nitrosomonadales</taxon>
        <taxon>Nitrosomonadaceae</taxon>
        <taxon>Nitrosospira</taxon>
    </lineage>
</organism>
<gene>
    <name evidence="2" type="ORF">SAMN05216403_13014</name>
</gene>
<name>A0A1H5XG17_NITMU</name>
<feature type="domain" description="Surface-adhesin protein E-like" evidence="1">
    <location>
        <begin position="43"/>
        <end position="144"/>
    </location>
</feature>
<evidence type="ECO:0000313" key="2">
    <source>
        <dbReference type="EMBL" id="SEG10415.1"/>
    </source>
</evidence>